<reference evidence="2 3" key="1">
    <citation type="submission" date="2019-06" db="EMBL/GenBank/DDBJ databases">
        <authorList>
            <person name="Livingstone P."/>
            <person name="Whitworth D."/>
        </authorList>
    </citation>
    <scope>NUCLEOTIDE SEQUENCE [LARGE SCALE GENOMIC DNA]</scope>
    <source>
        <strain evidence="2 3">AM401</strain>
    </source>
</reference>
<dbReference type="InterPro" id="IPR002737">
    <property type="entry name" value="MEMO1_fam"/>
</dbReference>
<name>A0A540WN45_9BACT</name>
<evidence type="ECO:0000313" key="2">
    <source>
        <dbReference type="EMBL" id="TQF10267.1"/>
    </source>
</evidence>
<dbReference type="EMBL" id="VIFM01000267">
    <property type="protein sequence ID" value="TQF10267.1"/>
    <property type="molecule type" value="Genomic_DNA"/>
</dbReference>
<dbReference type="OrthoDB" id="9785549at2"/>
<dbReference type="CDD" id="cd07361">
    <property type="entry name" value="MEMO_like"/>
    <property type="match status" value="1"/>
</dbReference>
<keyword evidence="3" id="KW-1185">Reference proteome</keyword>
<evidence type="ECO:0000256" key="1">
    <source>
        <dbReference type="ARBA" id="ARBA00006315"/>
    </source>
</evidence>
<dbReference type="AlphaFoldDB" id="A0A540WN45"/>
<evidence type="ECO:0000313" key="3">
    <source>
        <dbReference type="Proteomes" id="UP000315369"/>
    </source>
</evidence>
<dbReference type="Proteomes" id="UP000315369">
    <property type="component" value="Unassembled WGS sequence"/>
</dbReference>
<gene>
    <name evidence="2" type="primary">amrB</name>
    <name evidence="2" type="ORF">FJV41_40285</name>
</gene>
<accession>A0A540WN45</accession>
<dbReference type="NCBIfam" id="TIGR04336">
    <property type="entry name" value="AmmeMemoSam_B"/>
    <property type="match status" value="1"/>
</dbReference>
<comment type="caution">
    <text evidence="2">The sequence shown here is derived from an EMBL/GenBank/DDBJ whole genome shotgun (WGS) entry which is preliminary data.</text>
</comment>
<comment type="similarity">
    <text evidence="1">Belongs to the MEMO1 family.</text>
</comment>
<dbReference type="Gene3D" id="3.40.830.10">
    <property type="entry name" value="LigB-like"/>
    <property type="match status" value="1"/>
</dbReference>
<sequence>MPRVRAPAVAGTFYSSNPATLMTQVDAWLEQARGPEEGLPAALIVPHAGYVYSGAVAAAAYATLWARRAERTRVLLLGPCHFHRLRGLAYPEVDLLCTPLGDVRLDADLLRRATALGQVSASTEAHESEHALEVQLPFLQRVLERFTVLPLVVGRTDEEEVAQVLEALWDEDVLLVVTSDLSHYRPYEEARRADHATAARVLALEGPLDAGSACGAEAISGLLRVAKRRGLRPRLMALRSSGDAAGARDEVIGYGAFVFDADAPARGASR</sequence>
<dbReference type="PANTHER" id="PTHR11060">
    <property type="entry name" value="PROTEIN MEMO1"/>
    <property type="match status" value="1"/>
</dbReference>
<organism evidence="2 3">
    <name type="scientific">Myxococcus llanfairpwllgwyngyllgogerychwyrndrobwllllantysiliogogogochensis</name>
    <dbReference type="NCBI Taxonomy" id="2590453"/>
    <lineage>
        <taxon>Bacteria</taxon>
        <taxon>Pseudomonadati</taxon>
        <taxon>Myxococcota</taxon>
        <taxon>Myxococcia</taxon>
        <taxon>Myxococcales</taxon>
        <taxon>Cystobacterineae</taxon>
        <taxon>Myxococcaceae</taxon>
        <taxon>Myxococcus</taxon>
    </lineage>
</organism>
<dbReference type="RefSeq" id="WP_141647932.1">
    <property type="nucleotide sequence ID" value="NZ_VIFM01000267.1"/>
</dbReference>
<dbReference type="PANTHER" id="PTHR11060:SF0">
    <property type="entry name" value="PROTEIN MEMO1"/>
    <property type="match status" value="1"/>
</dbReference>
<dbReference type="Pfam" id="PF01875">
    <property type="entry name" value="Memo"/>
    <property type="match status" value="1"/>
</dbReference>
<proteinExistence type="inferred from homology"/>
<protein>
    <submittedName>
        <fullName evidence="2">AmmeMemoRadiSam system protein B</fullName>
    </submittedName>
</protein>